<gene>
    <name evidence="2" type="ORF">Sxan_33230</name>
</gene>
<dbReference type="AlphaFoldDB" id="A0A919H204"/>
<reference evidence="2" key="1">
    <citation type="submission" date="2020-09" db="EMBL/GenBank/DDBJ databases">
        <title>Whole genome shotgun sequence of Streptomyces xanthophaeus NBRC 12829.</title>
        <authorList>
            <person name="Komaki H."/>
            <person name="Tamura T."/>
        </authorList>
    </citation>
    <scope>NUCLEOTIDE SEQUENCE</scope>
    <source>
        <strain evidence="2">NBRC 12829</strain>
    </source>
</reference>
<name>A0A919H204_9ACTN</name>
<feature type="region of interest" description="Disordered" evidence="1">
    <location>
        <begin position="1"/>
        <end position="75"/>
    </location>
</feature>
<accession>A0A919H204</accession>
<dbReference type="Proteomes" id="UP000600026">
    <property type="component" value="Unassembled WGS sequence"/>
</dbReference>
<evidence type="ECO:0000313" key="2">
    <source>
        <dbReference type="EMBL" id="GHI85959.1"/>
    </source>
</evidence>
<sequence length="75" mass="8544">MRGVGDHGRSEPLYPYGQLRDDRPGAERRDGDHRGGHDQCFVRRRKAGAERHERKRHEEGHQEGGEQDGTVRGSV</sequence>
<keyword evidence="3" id="KW-1185">Reference proteome</keyword>
<dbReference type="EMBL" id="BNEE01000006">
    <property type="protein sequence ID" value="GHI85959.1"/>
    <property type="molecule type" value="Genomic_DNA"/>
</dbReference>
<proteinExistence type="predicted"/>
<feature type="compositionally biased region" description="Basic and acidic residues" evidence="1">
    <location>
        <begin position="19"/>
        <end position="64"/>
    </location>
</feature>
<protein>
    <submittedName>
        <fullName evidence="2">Uncharacterized protein</fullName>
    </submittedName>
</protein>
<evidence type="ECO:0000313" key="3">
    <source>
        <dbReference type="Proteomes" id="UP000600026"/>
    </source>
</evidence>
<feature type="compositionally biased region" description="Basic and acidic residues" evidence="1">
    <location>
        <begin position="1"/>
        <end position="10"/>
    </location>
</feature>
<organism evidence="2 3">
    <name type="scientific">Streptomyces xanthophaeus</name>
    <dbReference type="NCBI Taxonomy" id="67385"/>
    <lineage>
        <taxon>Bacteria</taxon>
        <taxon>Bacillati</taxon>
        <taxon>Actinomycetota</taxon>
        <taxon>Actinomycetes</taxon>
        <taxon>Kitasatosporales</taxon>
        <taxon>Streptomycetaceae</taxon>
        <taxon>Streptomyces</taxon>
    </lineage>
</organism>
<comment type="caution">
    <text evidence="2">The sequence shown here is derived from an EMBL/GenBank/DDBJ whole genome shotgun (WGS) entry which is preliminary data.</text>
</comment>
<evidence type="ECO:0000256" key="1">
    <source>
        <dbReference type="SAM" id="MobiDB-lite"/>
    </source>
</evidence>